<dbReference type="AlphaFoldDB" id="A0A4R0RQG6"/>
<proteinExistence type="predicted"/>
<evidence type="ECO:0000313" key="1">
    <source>
        <dbReference type="EMBL" id="TCD69433.1"/>
    </source>
</evidence>
<sequence>MVADFSYVGALSAGSFVTQHVHEEANGVRIMSHTEDVSTFLEEPLVTSLPYRLWSTGLKIGPLSSVGCSGDVLVLYDHEGDSQALFSF</sequence>
<gene>
    <name evidence="1" type="ORF">EIP91_007558</name>
</gene>
<dbReference type="EMBL" id="RWJN01000041">
    <property type="protein sequence ID" value="TCD69433.1"/>
    <property type="molecule type" value="Genomic_DNA"/>
</dbReference>
<name>A0A4R0RQG6_9APHY</name>
<accession>A0A4R0RQG6</accession>
<reference evidence="1 2" key="1">
    <citation type="submission" date="2018-11" db="EMBL/GenBank/DDBJ databases">
        <title>Genome assembly of Steccherinum ochraceum LE-BIN_3174, the white-rot fungus of the Steccherinaceae family (The Residual Polyporoid clade, Polyporales, Basidiomycota).</title>
        <authorList>
            <person name="Fedorova T.V."/>
            <person name="Glazunova O.A."/>
            <person name="Landesman E.O."/>
            <person name="Moiseenko K.V."/>
            <person name="Psurtseva N.V."/>
            <person name="Savinova O.S."/>
            <person name="Shakhova N.V."/>
            <person name="Tyazhelova T.V."/>
            <person name="Vasina D.V."/>
        </authorList>
    </citation>
    <scope>NUCLEOTIDE SEQUENCE [LARGE SCALE GENOMIC DNA]</scope>
    <source>
        <strain evidence="1 2">LE-BIN_3174</strain>
    </source>
</reference>
<protein>
    <submittedName>
        <fullName evidence="1">Uncharacterized protein</fullName>
    </submittedName>
</protein>
<keyword evidence="2" id="KW-1185">Reference proteome</keyword>
<evidence type="ECO:0000313" key="2">
    <source>
        <dbReference type="Proteomes" id="UP000292702"/>
    </source>
</evidence>
<organism evidence="1 2">
    <name type="scientific">Steccherinum ochraceum</name>
    <dbReference type="NCBI Taxonomy" id="92696"/>
    <lineage>
        <taxon>Eukaryota</taxon>
        <taxon>Fungi</taxon>
        <taxon>Dikarya</taxon>
        <taxon>Basidiomycota</taxon>
        <taxon>Agaricomycotina</taxon>
        <taxon>Agaricomycetes</taxon>
        <taxon>Polyporales</taxon>
        <taxon>Steccherinaceae</taxon>
        <taxon>Steccherinum</taxon>
    </lineage>
</organism>
<dbReference type="Proteomes" id="UP000292702">
    <property type="component" value="Unassembled WGS sequence"/>
</dbReference>
<comment type="caution">
    <text evidence="1">The sequence shown here is derived from an EMBL/GenBank/DDBJ whole genome shotgun (WGS) entry which is preliminary data.</text>
</comment>